<dbReference type="InterPro" id="IPR025202">
    <property type="entry name" value="PLD-like_dom"/>
</dbReference>
<dbReference type="PANTHER" id="PTHR21248">
    <property type="entry name" value="CARDIOLIPIN SYNTHASE"/>
    <property type="match status" value="1"/>
</dbReference>
<evidence type="ECO:0000259" key="2">
    <source>
        <dbReference type="PROSITE" id="PS50035"/>
    </source>
</evidence>
<dbReference type="CDD" id="cd09113">
    <property type="entry name" value="PLDc_ymdC_like_2"/>
    <property type="match status" value="1"/>
</dbReference>
<dbReference type="InterPro" id="IPR001736">
    <property type="entry name" value="PLipase_D/transphosphatidylase"/>
</dbReference>
<feature type="signal peptide" evidence="1">
    <location>
        <begin position="1"/>
        <end position="22"/>
    </location>
</feature>
<evidence type="ECO:0000256" key="1">
    <source>
        <dbReference type="SAM" id="SignalP"/>
    </source>
</evidence>
<feature type="chain" id="PRO_5032510849" evidence="1">
    <location>
        <begin position="23"/>
        <end position="519"/>
    </location>
</feature>
<sequence length="519" mass="55902">MRPLIALRAALVALALGLGGCATLPVDVAREASHAPTDTAATRLGQASAKLTSALAGRNAFRPLPDGVDALLARLALTQIAERSLDLQYYIWRDDLTGRHLAHALLDAADRGVRVRVLLDDVGSGADDDVLLALDAHPNIEIRLFNPVANRRFRMLGMAADFERTNRRMHNKAFVADNQAAILGGRNIGDEYFDAGSDVAFGDLDVLTLGPVVPEVSASFDRFWNAQASLPIAAIAGAAGNATALARLRTVLDAFVAAERDSPYVRDLAAVVARVRADPDGRWFTGGARLLYDEPDKIQRAPGQTEATLLSQFGNIGDTVGTELLVVSPYFIPGEAGVAWFRKLTDRGVKVTILTNSLAASDVGAVHSGYKRYREALLEAGVRLYELKPGAIEAAKDKKKTLLGASRASLHAKTFVFDRRTVFIGSLNLDARSVQLNTEIGLLCESADLAETIASGLERGIDKVAWRLALVADETGRQRLVWIEQGAEGSRTLTEEPETGVLRRLGVWFLGLLPIESQL</sequence>
<keyword evidence="3" id="KW-0808">Transferase</keyword>
<dbReference type="Gene3D" id="3.30.870.10">
    <property type="entry name" value="Endonuclease Chain A"/>
    <property type="match status" value="2"/>
</dbReference>
<feature type="domain" description="PLD phosphodiesterase" evidence="2">
    <location>
        <begin position="165"/>
        <end position="192"/>
    </location>
</feature>
<keyword evidence="4" id="KW-1185">Reference proteome</keyword>
<comment type="caution">
    <text evidence="3">The sequence shown here is derived from an EMBL/GenBank/DDBJ whole genome shotgun (WGS) entry which is preliminary data.</text>
</comment>
<evidence type="ECO:0000313" key="3">
    <source>
        <dbReference type="EMBL" id="MBB4013612.1"/>
    </source>
</evidence>
<dbReference type="EC" id="2.7.8.-" evidence="3"/>
<proteinExistence type="predicted"/>
<evidence type="ECO:0000313" key="4">
    <source>
        <dbReference type="Proteomes" id="UP000561045"/>
    </source>
</evidence>
<dbReference type="SUPFAM" id="SSF56024">
    <property type="entry name" value="Phospholipase D/nuclease"/>
    <property type="match status" value="2"/>
</dbReference>
<dbReference type="Pfam" id="PF13091">
    <property type="entry name" value="PLDc_2"/>
    <property type="match status" value="2"/>
</dbReference>
<dbReference type="RefSeq" id="WP_183635521.1">
    <property type="nucleotide sequence ID" value="NZ_BAABLE010000005.1"/>
</dbReference>
<dbReference type="PROSITE" id="PS51257">
    <property type="entry name" value="PROKAR_LIPOPROTEIN"/>
    <property type="match status" value="1"/>
</dbReference>
<dbReference type="CDD" id="cd09111">
    <property type="entry name" value="PLDc_ymdC_like_1"/>
    <property type="match status" value="1"/>
</dbReference>
<keyword evidence="1" id="KW-0732">Signal</keyword>
<protein>
    <submittedName>
        <fullName evidence="3">Putative cardiolipin synthase</fullName>
        <ecNumber evidence="3">2.7.8.-</ecNumber>
    </submittedName>
</protein>
<dbReference type="PANTHER" id="PTHR21248:SF12">
    <property type="entry name" value="CARDIOLIPIN SYNTHASE C"/>
    <property type="match status" value="1"/>
</dbReference>
<reference evidence="3 4" key="1">
    <citation type="submission" date="2020-08" db="EMBL/GenBank/DDBJ databases">
        <title>Genomic Encyclopedia of Type Strains, Phase IV (KMG-IV): sequencing the most valuable type-strain genomes for metagenomic binning, comparative biology and taxonomic classification.</title>
        <authorList>
            <person name="Goeker M."/>
        </authorList>
    </citation>
    <scope>NUCLEOTIDE SEQUENCE [LARGE SCALE GENOMIC DNA]</scope>
    <source>
        <strain evidence="3 4">DSM 106739</strain>
    </source>
</reference>
<name>A0A840BPK7_9RHOO</name>
<dbReference type="GO" id="GO:0032049">
    <property type="term" value="P:cardiolipin biosynthetic process"/>
    <property type="evidence" value="ECO:0007669"/>
    <property type="project" value="UniProtKB-ARBA"/>
</dbReference>
<dbReference type="GO" id="GO:0030572">
    <property type="term" value="F:phosphatidyltransferase activity"/>
    <property type="evidence" value="ECO:0007669"/>
    <property type="project" value="UniProtKB-ARBA"/>
</dbReference>
<gene>
    <name evidence="3" type="ORF">GGR36_002958</name>
</gene>
<dbReference type="PROSITE" id="PS50035">
    <property type="entry name" value="PLD"/>
    <property type="match status" value="2"/>
</dbReference>
<dbReference type="SMART" id="SM00155">
    <property type="entry name" value="PLDc"/>
    <property type="match status" value="2"/>
</dbReference>
<organism evidence="3 4">
    <name type="scientific">Niveibacterium umoris</name>
    <dbReference type="NCBI Taxonomy" id="1193620"/>
    <lineage>
        <taxon>Bacteria</taxon>
        <taxon>Pseudomonadati</taxon>
        <taxon>Pseudomonadota</taxon>
        <taxon>Betaproteobacteria</taxon>
        <taxon>Rhodocyclales</taxon>
        <taxon>Rhodocyclaceae</taxon>
        <taxon>Niveibacterium</taxon>
    </lineage>
</organism>
<dbReference type="EMBL" id="JACIET010000002">
    <property type="protein sequence ID" value="MBB4013612.1"/>
    <property type="molecule type" value="Genomic_DNA"/>
</dbReference>
<dbReference type="AlphaFoldDB" id="A0A840BPK7"/>
<dbReference type="Proteomes" id="UP000561045">
    <property type="component" value="Unassembled WGS sequence"/>
</dbReference>
<feature type="domain" description="PLD phosphodiesterase" evidence="2">
    <location>
        <begin position="406"/>
        <end position="433"/>
    </location>
</feature>
<accession>A0A840BPK7</accession>